<dbReference type="SMART" id="SM00466">
    <property type="entry name" value="SRA"/>
    <property type="match status" value="1"/>
</dbReference>
<evidence type="ECO:0000256" key="3">
    <source>
        <dbReference type="PROSITE-ProRule" id="PRU00358"/>
    </source>
</evidence>
<organism evidence="5 6">
    <name type="scientific">Hibiscus sabdariffa</name>
    <name type="common">roselle</name>
    <dbReference type="NCBI Taxonomy" id="183260"/>
    <lineage>
        <taxon>Eukaryota</taxon>
        <taxon>Viridiplantae</taxon>
        <taxon>Streptophyta</taxon>
        <taxon>Embryophyta</taxon>
        <taxon>Tracheophyta</taxon>
        <taxon>Spermatophyta</taxon>
        <taxon>Magnoliopsida</taxon>
        <taxon>eudicotyledons</taxon>
        <taxon>Gunneridae</taxon>
        <taxon>Pentapetalae</taxon>
        <taxon>rosids</taxon>
        <taxon>malvids</taxon>
        <taxon>Malvales</taxon>
        <taxon>Malvaceae</taxon>
        <taxon>Malvoideae</taxon>
        <taxon>Hibiscus</taxon>
    </lineage>
</organism>
<evidence type="ECO:0000256" key="2">
    <source>
        <dbReference type="ARBA" id="ARBA00023242"/>
    </source>
</evidence>
<sequence>MDPLKSNMDLSKFKRRRISAVRDYPIQFGVNLRKEQQVAHVQKKYPPPKIREGVTVTRDFPVKLIVPIALRNQISDSKGSNSDNGIPPEDCERLDVFNCTDASQSNTSTARDSKPPDVPNAGDVCDIHVCMKSKNQDVEETSLLMNIGDEQCQAVCSSANYQVAHEDCQSHMSFTKGVSSSTVVLDEQCSNSMFGVHDSEETFNVEDFVKVHDSQASFNVDKECVKAAEVNDSQVGPCNDELVTNNELKNDRDKVKEIISLFREVCNELSWDNKGKSKAGYTSEAASILLERHKWIKRDKHLGPIPGIEVGDHFDWRVELNIIGLHCRNIHGIDYMKLDEKLLAVSVVDSRRYDNIFESKEGEFPDTLIYLGEGENPKLKGKKPIEDQKLTAGNLALKNSAEAKTPIRVIRKFFYKCGKIEKHKYVYDGLYFADSYRQEIASSVNSFDDDKPRVVHFHYVTYDISCSKEWMPIRLMNPLNDEKLPILNPCVYKNGGSAYNYEEHIVKKPFIIDCRPFRKCSISCP</sequence>
<dbReference type="EMBL" id="JBBPBN010000001">
    <property type="protein sequence ID" value="KAK9045716.1"/>
    <property type="molecule type" value="Genomic_DNA"/>
</dbReference>
<evidence type="ECO:0000313" key="6">
    <source>
        <dbReference type="Proteomes" id="UP001396334"/>
    </source>
</evidence>
<evidence type="ECO:0000313" key="5">
    <source>
        <dbReference type="EMBL" id="KAK9045716.1"/>
    </source>
</evidence>
<accession>A0ABR2U7J5</accession>
<comment type="caution">
    <text evidence="5">The sequence shown here is derived from an EMBL/GenBank/DDBJ whole genome shotgun (WGS) entry which is preliminary data.</text>
</comment>
<evidence type="ECO:0000259" key="4">
    <source>
        <dbReference type="PROSITE" id="PS51015"/>
    </source>
</evidence>
<dbReference type="InterPro" id="IPR051357">
    <property type="entry name" value="H3K9_HMTase_SUVAR3-9"/>
</dbReference>
<dbReference type="PANTHER" id="PTHR45660">
    <property type="entry name" value="HISTONE-LYSINE N-METHYLTRANSFERASE SETMAR"/>
    <property type="match status" value="1"/>
</dbReference>
<reference evidence="5 6" key="1">
    <citation type="journal article" date="2024" name="G3 (Bethesda)">
        <title>Genome assembly of Hibiscus sabdariffa L. provides insights into metabolisms of medicinal natural products.</title>
        <authorList>
            <person name="Kim T."/>
        </authorList>
    </citation>
    <scope>NUCLEOTIDE SEQUENCE [LARGE SCALE GENOMIC DNA]</scope>
    <source>
        <strain evidence="5">TK-2024</strain>
        <tissue evidence="5">Old leaves</tissue>
    </source>
</reference>
<dbReference type="PANTHER" id="PTHR45660:SF83">
    <property type="entry name" value="HISTONE-LYSINE N-METHYLTRANSFERASE, H3 LYSINE-9 SPECIFIC SUVH5-LIKE ISOFORM X1"/>
    <property type="match status" value="1"/>
</dbReference>
<dbReference type="Pfam" id="PF02182">
    <property type="entry name" value="SAD_SRA"/>
    <property type="match status" value="1"/>
</dbReference>
<dbReference type="SUPFAM" id="SSF88697">
    <property type="entry name" value="PUA domain-like"/>
    <property type="match status" value="1"/>
</dbReference>
<evidence type="ECO:0000256" key="1">
    <source>
        <dbReference type="ARBA" id="ARBA00004584"/>
    </source>
</evidence>
<comment type="subcellular location">
    <subcellularLocation>
        <location evidence="1">Chromosome</location>
        <location evidence="1">Centromere</location>
    </subcellularLocation>
    <subcellularLocation>
        <location evidence="3">Nucleus</location>
    </subcellularLocation>
</comment>
<dbReference type="Gene3D" id="2.30.280.10">
    <property type="entry name" value="SRA-YDG"/>
    <property type="match status" value="1"/>
</dbReference>
<gene>
    <name evidence="5" type="ORF">V6N11_051625</name>
</gene>
<feature type="domain" description="YDG" evidence="4">
    <location>
        <begin position="303"/>
        <end position="456"/>
    </location>
</feature>
<keyword evidence="2 3" id="KW-0539">Nucleus</keyword>
<keyword evidence="6" id="KW-1185">Reference proteome</keyword>
<proteinExistence type="predicted"/>
<dbReference type="PROSITE" id="PS51015">
    <property type="entry name" value="YDG"/>
    <property type="match status" value="1"/>
</dbReference>
<dbReference type="InterPro" id="IPR015947">
    <property type="entry name" value="PUA-like_sf"/>
</dbReference>
<dbReference type="InterPro" id="IPR003105">
    <property type="entry name" value="SRA_YDG"/>
</dbReference>
<dbReference type="Proteomes" id="UP001396334">
    <property type="component" value="Unassembled WGS sequence"/>
</dbReference>
<dbReference type="InterPro" id="IPR036987">
    <property type="entry name" value="SRA-YDG_sf"/>
</dbReference>
<name>A0ABR2U7J5_9ROSI</name>
<protein>
    <recommendedName>
        <fullName evidence="4">YDG domain-containing protein</fullName>
    </recommendedName>
</protein>